<dbReference type="NCBIfam" id="TIGR01590">
    <property type="entry name" value="yir-bir-cir_Pla"/>
    <property type="match status" value="1"/>
</dbReference>
<dbReference type="AlphaFoldDB" id="Q7RGG8"/>
<accession>Q7RGG8</accession>
<organism evidence="2 3">
    <name type="scientific">Plasmodium yoelii yoelii</name>
    <dbReference type="NCBI Taxonomy" id="73239"/>
    <lineage>
        <taxon>Eukaryota</taxon>
        <taxon>Sar</taxon>
        <taxon>Alveolata</taxon>
        <taxon>Apicomplexa</taxon>
        <taxon>Aconoidasida</taxon>
        <taxon>Haemosporida</taxon>
        <taxon>Plasmodiidae</taxon>
        <taxon>Plasmodium</taxon>
        <taxon>Plasmodium (Vinckeia)</taxon>
    </lineage>
</organism>
<dbReference type="EMBL" id="AABL01001325">
    <property type="protein sequence ID" value="EAA16236.1"/>
    <property type="molecule type" value="Genomic_DNA"/>
</dbReference>
<comment type="caution">
    <text evidence="2">The sequence shown here is derived from an EMBL/GenBank/DDBJ whole genome shotgun (WGS) entry which is preliminary data.</text>
</comment>
<keyword evidence="1" id="KW-0472">Membrane</keyword>
<sequence>YLVLGSCLCFILKHVYKYIFFKFFIKFLKFHNKNMQKCNQFDTLRKLFQDELKASGEYNFQKATFNKYCPNGECSADTDIVNAGCLWLFNQFFGTSGTSHYHDVYKDVTVCIMIWLSYKLSLKPPENINTLKEFYYNYIENNTEYTKNKLNDGKFKSYKEIIDEIKGYMDINISYMSKFDELLKLLCKMNTSYTKGKSTIFSEDANKFVDKYKDLLNDNINIDNSPYSKILLILSNYYSNFEKNRAIRNTQMKFPPLPTEKIPKKDHVEGIKVTKETEPSSETDQSYIATTNLIANTTLSDSSLVNKLIIVLSILAAIAFFLGISYKVSNKELINIIFKNYFRDSLYAIVKKYIIHFHFYVSIHYLDFGNDLKNKN</sequence>
<keyword evidence="3" id="KW-1185">Reference proteome</keyword>
<dbReference type="PaxDb" id="73239-Q7RGG8"/>
<evidence type="ECO:0000256" key="1">
    <source>
        <dbReference type="SAM" id="Phobius"/>
    </source>
</evidence>
<protein>
    <submittedName>
        <fullName evidence="2">Bir1 protein</fullName>
    </submittedName>
</protein>
<keyword evidence="1" id="KW-1133">Transmembrane helix</keyword>
<name>Q7RGG8_PLAYO</name>
<dbReference type="InterPro" id="IPR006477">
    <property type="entry name" value="Yir_bir_cir"/>
</dbReference>
<keyword evidence="1" id="KW-0812">Transmembrane</keyword>
<proteinExistence type="predicted"/>
<reference evidence="2 3" key="1">
    <citation type="journal article" date="2002" name="Nature">
        <title>Genome sequence and comparative analysis of the model rodent malaria parasite Plasmodium yoelii yoelii.</title>
        <authorList>
            <person name="Carlton J.M."/>
            <person name="Angiuoli S.V."/>
            <person name="Suh B.B."/>
            <person name="Kooij T.W."/>
            <person name="Pertea M."/>
            <person name="Silva J.C."/>
            <person name="Ermolaeva M.D."/>
            <person name="Allen J.E."/>
            <person name="Selengut J.D."/>
            <person name="Koo H.L."/>
            <person name="Peterson J.D."/>
            <person name="Pop M."/>
            <person name="Kosack D.S."/>
            <person name="Shumway M.F."/>
            <person name="Bidwell S.L."/>
            <person name="Shallom S.J."/>
            <person name="van Aken S.E."/>
            <person name="Riedmuller S.B."/>
            <person name="Feldblyum T.V."/>
            <person name="Cho J.K."/>
            <person name="Quackenbush J."/>
            <person name="Sedegah M."/>
            <person name="Shoaibi A."/>
            <person name="Cummings L.M."/>
            <person name="Florens L."/>
            <person name="Yates J.R."/>
            <person name="Raine J.D."/>
            <person name="Sinden R.E."/>
            <person name="Harris M.A."/>
            <person name="Cunningham D.A."/>
            <person name="Preiser P.R."/>
            <person name="Bergman L.W."/>
            <person name="Vaidya A.B."/>
            <person name="van Lin L.H."/>
            <person name="Janse C.J."/>
            <person name="Waters A.P."/>
            <person name="Smith H.O."/>
            <person name="White O.R."/>
            <person name="Salzberg S.L."/>
            <person name="Venter J.C."/>
            <person name="Fraser C.M."/>
            <person name="Hoffman S.L."/>
            <person name="Gardner M.J."/>
            <person name="Carucci D.J."/>
        </authorList>
    </citation>
    <scope>NUCLEOTIDE SEQUENCE [LARGE SCALE GENOMIC DNA]</scope>
    <source>
        <strain evidence="2 3">17XNL</strain>
    </source>
</reference>
<dbReference type="Pfam" id="PF06022">
    <property type="entry name" value="Cir_Bir_Yir"/>
    <property type="match status" value="1"/>
</dbReference>
<evidence type="ECO:0000313" key="3">
    <source>
        <dbReference type="Proteomes" id="UP000008553"/>
    </source>
</evidence>
<feature type="non-terminal residue" evidence="2">
    <location>
        <position position="1"/>
    </location>
</feature>
<feature type="transmembrane region" description="Helical" evidence="1">
    <location>
        <begin position="308"/>
        <end position="326"/>
    </location>
</feature>
<dbReference type="InParanoid" id="Q7RGG8"/>
<dbReference type="Proteomes" id="UP000008553">
    <property type="component" value="Unassembled WGS sequence"/>
</dbReference>
<gene>
    <name evidence="2" type="ORF">PY04379</name>
</gene>
<evidence type="ECO:0000313" key="2">
    <source>
        <dbReference type="EMBL" id="EAA16236.1"/>
    </source>
</evidence>